<dbReference type="PANTHER" id="PTHR43570">
    <property type="entry name" value="ALDEHYDE DEHYDROGENASE"/>
    <property type="match status" value="1"/>
</dbReference>
<accession>A0AAN8QEG0</accession>
<dbReference type="InterPro" id="IPR015590">
    <property type="entry name" value="Aldehyde_DH_dom"/>
</dbReference>
<dbReference type="GO" id="GO:0006081">
    <property type="term" value="P:aldehyde metabolic process"/>
    <property type="evidence" value="ECO:0007669"/>
    <property type="project" value="InterPro"/>
</dbReference>
<evidence type="ECO:0000256" key="2">
    <source>
        <dbReference type="ARBA" id="ARBA00023002"/>
    </source>
</evidence>
<keyword evidence="2" id="KW-0560">Oxidoreductase</keyword>
<evidence type="ECO:0000256" key="1">
    <source>
        <dbReference type="ARBA" id="ARBA00009986"/>
    </source>
</evidence>
<dbReference type="SUPFAM" id="SSF53720">
    <property type="entry name" value="ALDH-like"/>
    <property type="match status" value="1"/>
</dbReference>
<dbReference type="InterPro" id="IPR016163">
    <property type="entry name" value="Ald_DH_C"/>
</dbReference>
<dbReference type="InterPro" id="IPR016161">
    <property type="entry name" value="Ald_DH/histidinol_DH"/>
</dbReference>
<comment type="caution">
    <text evidence="4">The sequence shown here is derived from an EMBL/GenBank/DDBJ whole genome shotgun (WGS) entry which is preliminary data.</text>
</comment>
<dbReference type="EMBL" id="JAGTTL010000032">
    <property type="protein sequence ID" value="KAK6296376.1"/>
    <property type="molecule type" value="Genomic_DNA"/>
</dbReference>
<comment type="similarity">
    <text evidence="1">Belongs to the aldehyde dehydrogenase family.</text>
</comment>
<protein>
    <recommendedName>
        <fullName evidence="3">Aldehyde dehydrogenase domain-containing protein</fullName>
    </recommendedName>
</protein>
<dbReference type="Pfam" id="PF00171">
    <property type="entry name" value="Aldedh"/>
    <property type="match status" value="1"/>
</dbReference>
<gene>
    <name evidence="4" type="ORF">J4Q44_G00325180</name>
</gene>
<evidence type="ECO:0000259" key="3">
    <source>
        <dbReference type="Pfam" id="PF00171"/>
    </source>
</evidence>
<feature type="domain" description="Aldehyde dehydrogenase" evidence="3">
    <location>
        <begin position="15"/>
        <end position="90"/>
    </location>
</feature>
<name>A0AAN8QEG0_9TELE</name>
<sequence>EDILRFSTEFYGPDPKSSPDYGRIINQRHFNRVMALLDGYTAALGEQSDASQRYIAPTVVKDVPPHARLMQEEIFGPLLPIVTVSDIDDANPLHQREREAPGALRLLLQQEGDKANAG</sequence>
<reference evidence="4 5" key="1">
    <citation type="submission" date="2021-04" db="EMBL/GenBank/DDBJ databases">
        <authorList>
            <person name="De Guttry C."/>
            <person name="Zahm M."/>
            <person name="Klopp C."/>
            <person name="Cabau C."/>
            <person name="Louis A."/>
            <person name="Berthelot C."/>
            <person name="Parey E."/>
            <person name="Roest Crollius H."/>
            <person name="Montfort J."/>
            <person name="Robinson-Rechavi M."/>
            <person name="Bucao C."/>
            <person name="Bouchez O."/>
            <person name="Gislard M."/>
            <person name="Lluch J."/>
            <person name="Milhes M."/>
            <person name="Lampietro C."/>
            <person name="Lopez Roques C."/>
            <person name="Donnadieu C."/>
            <person name="Braasch I."/>
            <person name="Desvignes T."/>
            <person name="Postlethwait J."/>
            <person name="Bobe J."/>
            <person name="Wedekind C."/>
            <person name="Guiguen Y."/>
        </authorList>
    </citation>
    <scope>NUCLEOTIDE SEQUENCE [LARGE SCALE GENOMIC DNA]</scope>
    <source>
        <strain evidence="4">Cs_M1</strain>
        <tissue evidence="4">Blood</tissue>
    </source>
</reference>
<dbReference type="AlphaFoldDB" id="A0AAN8QEG0"/>
<feature type="non-terminal residue" evidence="4">
    <location>
        <position position="1"/>
    </location>
</feature>
<proteinExistence type="inferred from homology"/>
<dbReference type="GO" id="GO:0004028">
    <property type="term" value="F:3-chloroallyl aldehyde dehydrogenase activity"/>
    <property type="evidence" value="ECO:0007669"/>
    <property type="project" value="TreeGrafter"/>
</dbReference>
<dbReference type="GO" id="GO:0005737">
    <property type="term" value="C:cytoplasm"/>
    <property type="evidence" value="ECO:0007669"/>
    <property type="project" value="TreeGrafter"/>
</dbReference>
<evidence type="ECO:0000313" key="5">
    <source>
        <dbReference type="Proteomes" id="UP001356427"/>
    </source>
</evidence>
<dbReference type="PANTHER" id="PTHR43570:SF22">
    <property type="entry name" value="ALDEHYDE DEHYDROGENASE"/>
    <property type="match status" value="1"/>
</dbReference>
<dbReference type="InterPro" id="IPR012394">
    <property type="entry name" value="Aldehyde_DH_NAD(P)"/>
</dbReference>
<keyword evidence="5" id="KW-1185">Reference proteome</keyword>
<dbReference type="Proteomes" id="UP001356427">
    <property type="component" value="Unassembled WGS sequence"/>
</dbReference>
<dbReference type="GO" id="GO:0004029">
    <property type="term" value="F:aldehyde dehydrogenase (NAD+) activity"/>
    <property type="evidence" value="ECO:0007669"/>
    <property type="project" value="TreeGrafter"/>
</dbReference>
<organism evidence="4 5">
    <name type="scientific">Coregonus suidteri</name>
    <dbReference type="NCBI Taxonomy" id="861788"/>
    <lineage>
        <taxon>Eukaryota</taxon>
        <taxon>Metazoa</taxon>
        <taxon>Chordata</taxon>
        <taxon>Craniata</taxon>
        <taxon>Vertebrata</taxon>
        <taxon>Euteleostomi</taxon>
        <taxon>Actinopterygii</taxon>
        <taxon>Neopterygii</taxon>
        <taxon>Teleostei</taxon>
        <taxon>Protacanthopterygii</taxon>
        <taxon>Salmoniformes</taxon>
        <taxon>Salmonidae</taxon>
        <taxon>Coregoninae</taxon>
        <taxon>Coregonus</taxon>
    </lineage>
</organism>
<evidence type="ECO:0000313" key="4">
    <source>
        <dbReference type="EMBL" id="KAK6296376.1"/>
    </source>
</evidence>
<dbReference type="Gene3D" id="3.40.309.10">
    <property type="entry name" value="Aldehyde Dehydrogenase, Chain A, domain 2"/>
    <property type="match status" value="1"/>
</dbReference>